<evidence type="ECO:0000313" key="2">
    <source>
        <dbReference type="Proteomes" id="UP000196531"/>
    </source>
</evidence>
<dbReference type="EMBL" id="MAAO01000004">
    <property type="protein sequence ID" value="OUR98460.1"/>
    <property type="molecule type" value="Genomic_DNA"/>
</dbReference>
<evidence type="ECO:0008006" key="3">
    <source>
        <dbReference type="Google" id="ProtNLM"/>
    </source>
</evidence>
<sequence>MKLNRLFIAGMTASALLLTSCGGSGDSGGSAGASSGSTLSGIAATGAPVVNGKVEIKGKSGTTVSTTTNSTGSYSANIANLLEPFLIRITTPVGQKIVSVATASDVAAGKKINVTPLTHTIVANIFQNKDPDTLFDNFTTEAADYSDAKRETQKQELLDTLITAGVIKGAGGIITDTNIDLMNGSFVAGSGAGMDKLLDSLDVNTESGANIVIKIKGAGATIVNDDPTVADETPIDVTANIAAANAQLTVLAELKTALNNASSAFAAIPACNGTAVTTGACDKNALHTAVLGFMHTNYNWNGLNAATDAWSWFCRNGSGGSDATNAATCTWIDADTVGMKDVTIINHDLGGDTTAGTADDIVEISYNFYENGVFEEMEYDRMKKDGGVWKLLGNDHNYQIWPNSQSVHKTYYDINNALAATHTYKSEVQIWMDNNSLTAAAADNITGITLSVVGNASLQTALTAANGGSLAMKINNINQLVFTARECQKFSDGSEVNAAVGGANCSNVGYGINHLANALIIDSASRALMSTNNKFQLGYTDDTHGATTETYNILKPLKITSANSAEVMPVLGNANPCTVSQSNFTVSAPTGISLDYLSVYYYDNTNTSHNGSGSSYSGSVDLSGSMAAINGTQTLLSANFWMSGENTNGNKFVRILECY</sequence>
<proteinExistence type="predicted"/>
<dbReference type="PROSITE" id="PS51257">
    <property type="entry name" value="PROKAR_LIPOPROTEIN"/>
    <property type="match status" value="1"/>
</dbReference>
<protein>
    <recommendedName>
        <fullName evidence="3">Carboxypeptidase regulatory-like domain-containing protein</fullName>
    </recommendedName>
</protein>
<reference evidence="2" key="1">
    <citation type="journal article" date="2017" name="Proc. Natl. Acad. Sci. U.S.A.">
        <title>Simulation of Deepwater Horizon oil plume reveals substrate specialization within a complex community of hydrocarbon-degraders.</title>
        <authorList>
            <person name="Hu P."/>
            <person name="Dubinsky E.A."/>
            <person name="Probst A.J."/>
            <person name="Wang J."/>
            <person name="Sieber C.M.K."/>
            <person name="Tom L.M."/>
            <person name="Gardinali P."/>
            <person name="Banfield J.F."/>
            <person name="Atlas R.M."/>
            <person name="Andersen G.L."/>
        </authorList>
    </citation>
    <scope>NUCLEOTIDE SEQUENCE [LARGE SCALE GENOMIC DNA]</scope>
</reference>
<dbReference type="Proteomes" id="UP000196531">
    <property type="component" value="Unassembled WGS sequence"/>
</dbReference>
<name>A0A1Y5F9V5_9BACT</name>
<organism evidence="1 2">
    <name type="scientific">Halobacteriovorax marinus</name>
    <dbReference type="NCBI Taxonomy" id="97084"/>
    <lineage>
        <taxon>Bacteria</taxon>
        <taxon>Pseudomonadati</taxon>
        <taxon>Bdellovibrionota</taxon>
        <taxon>Bacteriovoracia</taxon>
        <taxon>Bacteriovoracales</taxon>
        <taxon>Halobacteriovoraceae</taxon>
        <taxon>Halobacteriovorax</taxon>
    </lineage>
</organism>
<gene>
    <name evidence="1" type="ORF">A9Q84_03355</name>
</gene>
<accession>A0A1Y5F9V5</accession>
<evidence type="ECO:0000313" key="1">
    <source>
        <dbReference type="EMBL" id="OUR98460.1"/>
    </source>
</evidence>
<dbReference type="AlphaFoldDB" id="A0A1Y5F9V5"/>
<comment type="caution">
    <text evidence="1">The sequence shown here is derived from an EMBL/GenBank/DDBJ whole genome shotgun (WGS) entry which is preliminary data.</text>
</comment>